<dbReference type="PANTHER" id="PTHR46233:SF3">
    <property type="entry name" value="HYDROXYACYLGLUTATHIONE HYDROLASE GLOC"/>
    <property type="match status" value="1"/>
</dbReference>
<sequence length="258" mass="28285">MIDCWVFTNSKGSLPISIGEIPAGITEGAKPLLIDRVVAPYFESNCWILATGQNQECVIVDPGIDKPDLVESILDKIKKKNLKAVAVLITHGHIDHFFSLVPLCKSVPLRTYISAEDRYLLSDPMKALMQDGATKQFIASFGAADFTEPDEIVEVEDFGRFDVAGLSIESIAAPGHTKGSMMFLVNDEQLISGDVLFAGSIGRTDLPTGSASDMRKTLKDRVLTLPDHLNVLPGHGPQTIIANERLNNPYLQREFLDY</sequence>
<dbReference type="GO" id="GO:0046872">
    <property type="term" value="F:metal ion binding"/>
    <property type="evidence" value="ECO:0007669"/>
    <property type="project" value="UniProtKB-KW"/>
</dbReference>
<dbReference type="SMART" id="SM00849">
    <property type="entry name" value="Lactamase_B"/>
    <property type="match status" value="1"/>
</dbReference>
<evidence type="ECO:0000259" key="5">
    <source>
        <dbReference type="SMART" id="SM00849"/>
    </source>
</evidence>
<dbReference type="Gene3D" id="3.60.15.10">
    <property type="entry name" value="Ribonuclease Z/Hydroxyacylglutathione hydrolase-like"/>
    <property type="match status" value="1"/>
</dbReference>
<organism evidence="6">
    <name type="scientific">freshwater metagenome</name>
    <dbReference type="NCBI Taxonomy" id="449393"/>
    <lineage>
        <taxon>unclassified sequences</taxon>
        <taxon>metagenomes</taxon>
        <taxon>ecological metagenomes</taxon>
    </lineage>
</organism>
<keyword evidence="2" id="KW-0479">Metal-binding</keyword>
<evidence type="ECO:0000256" key="4">
    <source>
        <dbReference type="ARBA" id="ARBA00022833"/>
    </source>
</evidence>
<dbReference type="PANTHER" id="PTHR46233">
    <property type="entry name" value="HYDROXYACYLGLUTATHIONE HYDROLASE GLOC"/>
    <property type="match status" value="1"/>
</dbReference>
<dbReference type="InterPro" id="IPR051453">
    <property type="entry name" value="MBL_Glyoxalase_II"/>
</dbReference>
<proteinExistence type="predicted"/>
<gene>
    <name evidence="6" type="ORF">UFOPK2362_00070</name>
</gene>
<name>A0A6J6MRW2_9ZZZZ</name>
<protein>
    <submittedName>
        <fullName evidence="6">Unannotated protein</fullName>
    </submittedName>
</protein>
<comment type="cofactor">
    <cofactor evidence="1">
        <name>Zn(2+)</name>
        <dbReference type="ChEBI" id="CHEBI:29105"/>
    </cofactor>
</comment>
<reference evidence="6" key="1">
    <citation type="submission" date="2020-05" db="EMBL/GenBank/DDBJ databases">
        <authorList>
            <person name="Chiriac C."/>
            <person name="Salcher M."/>
            <person name="Ghai R."/>
            <person name="Kavagutti S V."/>
        </authorList>
    </citation>
    <scope>NUCLEOTIDE SEQUENCE</scope>
</reference>
<evidence type="ECO:0000256" key="2">
    <source>
        <dbReference type="ARBA" id="ARBA00022723"/>
    </source>
</evidence>
<evidence type="ECO:0000256" key="3">
    <source>
        <dbReference type="ARBA" id="ARBA00022801"/>
    </source>
</evidence>
<dbReference type="InterPro" id="IPR036866">
    <property type="entry name" value="RibonucZ/Hydroxyglut_hydro"/>
</dbReference>
<dbReference type="CDD" id="cd06262">
    <property type="entry name" value="metallo-hydrolase-like_MBL-fold"/>
    <property type="match status" value="1"/>
</dbReference>
<dbReference type="InterPro" id="IPR001279">
    <property type="entry name" value="Metallo-B-lactamas"/>
</dbReference>
<dbReference type="SUPFAM" id="SSF56281">
    <property type="entry name" value="Metallo-hydrolase/oxidoreductase"/>
    <property type="match status" value="1"/>
</dbReference>
<feature type="domain" description="Metallo-beta-lactamase" evidence="5">
    <location>
        <begin position="43"/>
        <end position="235"/>
    </location>
</feature>
<dbReference type="GO" id="GO:0016787">
    <property type="term" value="F:hydrolase activity"/>
    <property type="evidence" value="ECO:0007669"/>
    <property type="project" value="UniProtKB-KW"/>
</dbReference>
<dbReference type="EMBL" id="CAEZXI010000003">
    <property type="protein sequence ID" value="CAB4676747.1"/>
    <property type="molecule type" value="Genomic_DNA"/>
</dbReference>
<keyword evidence="3" id="KW-0378">Hydrolase</keyword>
<evidence type="ECO:0000313" key="6">
    <source>
        <dbReference type="EMBL" id="CAB4676747.1"/>
    </source>
</evidence>
<evidence type="ECO:0000256" key="1">
    <source>
        <dbReference type="ARBA" id="ARBA00001947"/>
    </source>
</evidence>
<dbReference type="AlphaFoldDB" id="A0A6J6MRW2"/>
<keyword evidence="4" id="KW-0862">Zinc</keyword>
<accession>A0A6J6MRW2</accession>
<dbReference type="Pfam" id="PF00753">
    <property type="entry name" value="Lactamase_B"/>
    <property type="match status" value="1"/>
</dbReference>